<keyword evidence="1" id="KW-1133">Transmembrane helix</keyword>
<reference evidence="2" key="1">
    <citation type="submission" date="2014-11" db="EMBL/GenBank/DDBJ databases">
        <authorList>
            <person name="Amaro Gonzalez C."/>
        </authorList>
    </citation>
    <scope>NUCLEOTIDE SEQUENCE</scope>
</reference>
<keyword evidence="1" id="KW-0812">Transmembrane</keyword>
<evidence type="ECO:0000313" key="2">
    <source>
        <dbReference type="EMBL" id="JAH87403.1"/>
    </source>
</evidence>
<accession>A0A0E9WD37</accession>
<dbReference type="AlphaFoldDB" id="A0A0E9WD37"/>
<evidence type="ECO:0000256" key="1">
    <source>
        <dbReference type="SAM" id="Phobius"/>
    </source>
</evidence>
<proteinExistence type="predicted"/>
<organism evidence="2">
    <name type="scientific">Anguilla anguilla</name>
    <name type="common">European freshwater eel</name>
    <name type="synonym">Muraena anguilla</name>
    <dbReference type="NCBI Taxonomy" id="7936"/>
    <lineage>
        <taxon>Eukaryota</taxon>
        <taxon>Metazoa</taxon>
        <taxon>Chordata</taxon>
        <taxon>Craniata</taxon>
        <taxon>Vertebrata</taxon>
        <taxon>Euteleostomi</taxon>
        <taxon>Actinopterygii</taxon>
        <taxon>Neopterygii</taxon>
        <taxon>Teleostei</taxon>
        <taxon>Anguilliformes</taxon>
        <taxon>Anguillidae</taxon>
        <taxon>Anguilla</taxon>
    </lineage>
</organism>
<reference evidence="2" key="2">
    <citation type="journal article" date="2015" name="Fish Shellfish Immunol.">
        <title>Early steps in the European eel (Anguilla anguilla)-Vibrio vulnificus interaction in the gills: Role of the RtxA13 toxin.</title>
        <authorList>
            <person name="Callol A."/>
            <person name="Pajuelo D."/>
            <person name="Ebbesson L."/>
            <person name="Teles M."/>
            <person name="MacKenzie S."/>
            <person name="Amaro C."/>
        </authorList>
    </citation>
    <scope>NUCLEOTIDE SEQUENCE</scope>
</reference>
<protein>
    <submittedName>
        <fullName evidence="2">Uncharacterized protein</fullName>
    </submittedName>
</protein>
<sequence>MIVEKQFYKGRLFLLASLNESLLMQGWLFKFMQLHGSC</sequence>
<keyword evidence="1" id="KW-0472">Membrane</keyword>
<feature type="transmembrane region" description="Helical" evidence="1">
    <location>
        <begin position="12"/>
        <end position="29"/>
    </location>
</feature>
<dbReference type="EMBL" id="GBXM01021174">
    <property type="protein sequence ID" value="JAH87403.1"/>
    <property type="molecule type" value="Transcribed_RNA"/>
</dbReference>
<name>A0A0E9WD37_ANGAN</name>